<evidence type="ECO:0000256" key="1">
    <source>
        <dbReference type="ARBA" id="ARBA00022490"/>
    </source>
</evidence>
<gene>
    <name evidence="7" type="ORF">HMPREF9134_00575</name>
</gene>
<keyword evidence="2 5" id="KW-0690">Ribosome biogenesis</keyword>
<dbReference type="RefSeq" id="WP_005468766.1">
    <property type="nucleotide sequence ID" value="NZ_KB291043.1"/>
</dbReference>
<dbReference type="HAMAP" id="MF_00651">
    <property type="entry name" value="Nuclease_YqgF"/>
    <property type="match status" value="1"/>
</dbReference>
<sequence>MGRLLAIDYGQKRCGLAVTDPLQIVPGGLGTIPTHQLLSFVLDYVKREEVERIIVGYPRQMNNQESASMKLIRPFVQKLHQALPSLPIDYQDERFTSTLAQRAIREAGIGKRRRETDKGLVDEVSAVIILQSYLASREGLGEINLPHQRP</sequence>
<evidence type="ECO:0000256" key="3">
    <source>
        <dbReference type="ARBA" id="ARBA00022722"/>
    </source>
</evidence>
<comment type="similarity">
    <text evidence="5">Belongs to the YqgF HJR family.</text>
</comment>
<dbReference type="InterPro" id="IPR006641">
    <property type="entry name" value="YqgF/RNaseH-like_dom"/>
</dbReference>
<dbReference type="GO" id="GO:0000967">
    <property type="term" value="P:rRNA 5'-end processing"/>
    <property type="evidence" value="ECO:0007669"/>
    <property type="project" value="UniProtKB-UniRule"/>
</dbReference>
<organism evidence="7 8">
    <name type="scientific">Porphyromonas catoniae F0037</name>
    <dbReference type="NCBI Taxonomy" id="1127696"/>
    <lineage>
        <taxon>Bacteria</taxon>
        <taxon>Pseudomonadati</taxon>
        <taxon>Bacteroidota</taxon>
        <taxon>Bacteroidia</taxon>
        <taxon>Bacteroidales</taxon>
        <taxon>Porphyromonadaceae</taxon>
        <taxon>Porphyromonas</taxon>
    </lineage>
</organism>
<dbReference type="EMBL" id="AMEQ01000018">
    <property type="protein sequence ID" value="EKY02186.1"/>
    <property type="molecule type" value="Genomic_DNA"/>
</dbReference>
<protein>
    <recommendedName>
        <fullName evidence="5">Putative pre-16S rRNA nuclease</fullName>
        <ecNumber evidence="5">3.1.-.-</ecNumber>
    </recommendedName>
</protein>
<evidence type="ECO:0000313" key="7">
    <source>
        <dbReference type="EMBL" id="EKY02186.1"/>
    </source>
</evidence>
<proteinExistence type="inferred from homology"/>
<evidence type="ECO:0000259" key="6">
    <source>
        <dbReference type="SMART" id="SM00732"/>
    </source>
</evidence>
<comment type="function">
    <text evidence="5">Could be a nuclease involved in processing of the 5'-end of pre-16S rRNA.</text>
</comment>
<evidence type="ECO:0000256" key="4">
    <source>
        <dbReference type="ARBA" id="ARBA00022801"/>
    </source>
</evidence>
<dbReference type="eggNOG" id="COG0816">
    <property type="taxonomic scope" value="Bacteria"/>
</dbReference>
<dbReference type="GO" id="GO:0004518">
    <property type="term" value="F:nuclease activity"/>
    <property type="evidence" value="ECO:0007669"/>
    <property type="project" value="UniProtKB-KW"/>
</dbReference>
<evidence type="ECO:0000256" key="2">
    <source>
        <dbReference type="ARBA" id="ARBA00022517"/>
    </source>
</evidence>
<dbReference type="AlphaFoldDB" id="L1NFS7"/>
<comment type="subcellular location">
    <subcellularLocation>
        <location evidence="5">Cytoplasm</location>
    </subcellularLocation>
</comment>
<dbReference type="SMART" id="SM00732">
    <property type="entry name" value="YqgFc"/>
    <property type="match status" value="1"/>
</dbReference>
<keyword evidence="1 5" id="KW-0963">Cytoplasm</keyword>
<dbReference type="NCBIfam" id="TIGR00250">
    <property type="entry name" value="RNAse_H_YqgF"/>
    <property type="match status" value="1"/>
</dbReference>
<dbReference type="HOGENOM" id="CLU_098240_2_1_10"/>
<dbReference type="Proteomes" id="UP000010408">
    <property type="component" value="Unassembled WGS sequence"/>
</dbReference>
<dbReference type="PANTHER" id="PTHR33317:SF4">
    <property type="entry name" value="POLYNUCLEOTIDYL TRANSFERASE, RIBONUCLEASE H-LIKE SUPERFAMILY PROTEIN"/>
    <property type="match status" value="1"/>
</dbReference>
<comment type="caution">
    <text evidence="7">The sequence shown here is derived from an EMBL/GenBank/DDBJ whole genome shotgun (WGS) entry which is preliminary data.</text>
</comment>
<dbReference type="GO" id="GO:0005829">
    <property type="term" value="C:cytosol"/>
    <property type="evidence" value="ECO:0007669"/>
    <property type="project" value="TreeGrafter"/>
</dbReference>
<dbReference type="CDD" id="cd16964">
    <property type="entry name" value="YqgF"/>
    <property type="match status" value="1"/>
</dbReference>
<dbReference type="InterPro" id="IPR005227">
    <property type="entry name" value="YqgF"/>
</dbReference>
<dbReference type="GO" id="GO:0016788">
    <property type="term" value="F:hydrolase activity, acting on ester bonds"/>
    <property type="evidence" value="ECO:0007669"/>
    <property type="project" value="UniProtKB-UniRule"/>
</dbReference>
<dbReference type="EC" id="3.1.-.-" evidence="5"/>
<name>L1NFS7_9PORP</name>
<dbReference type="SUPFAM" id="SSF53098">
    <property type="entry name" value="Ribonuclease H-like"/>
    <property type="match status" value="1"/>
</dbReference>
<keyword evidence="3 5" id="KW-0540">Nuclease</keyword>
<evidence type="ECO:0000256" key="5">
    <source>
        <dbReference type="HAMAP-Rule" id="MF_00651"/>
    </source>
</evidence>
<keyword evidence="4 5" id="KW-0378">Hydrolase</keyword>
<dbReference type="Pfam" id="PF03652">
    <property type="entry name" value="RuvX"/>
    <property type="match status" value="1"/>
</dbReference>
<dbReference type="STRING" id="1127696.HMPREF9134_00575"/>
<evidence type="ECO:0000313" key="8">
    <source>
        <dbReference type="Proteomes" id="UP000010408"/>
    </source>
</evidence>
<dbReference type="Gene3D" id="3.30.420.140">
    <property type="entry name" value="YqgF/RNase H-like domain"/>
    <property type="match status" value="1"/>
</dbReference>
<dbReference type="InterPro" id="IPR012337">
    <property type="entry name" value="RNaseH-like_sf"/>
</dbReference>
<accession>L1NFS7</accession>
<feature type="domain" description="YqgF/RNase H-like" evidence="6">
    <location>
        <begin position="2"/>
        <end position="100"/>
    </location>
</feature>
<dbReference type="PANTHER" id="PTHR33317">
    <property type="entry name" value="POLYNUCLEOTIDYL TRANSFERASE, RIBONUCLEASE H-LIKE SUPERFAMILY PROTEIN"/>
    <property type="match status" value="1"/>
</dbReference>
<reference evidence="7 8" key="1">
    <citation type="submission" date="2012-05" db="EMBL/GenBank/DDBJ databases">
        <authorList>
            <person name="Weinstock G."/>
            <person name="Sodergren E."/>
            <person name="Lobos E.A."/>
            <person name="Fulton L."/>
            <person name="Fulton R."/>
            <person name="Courtney L."/>
            <person name="Fronick C."/>
            <person name="O'Laughlin M."/>
            <person name="Godfrey J."/>
            <person name="Wilson R.M."/>
            <person name="Miner T."/>
            <person name="Farmer C."/>
            <person name="Delehaunty K."/>
            <person name="Cordes M."/>
            <person name="Minx P."/>
            <person name="Tomlinson C."/>
            <person name="Chen J."/>
            <person name="Wollam A."/>
            <person name="Pepin K.H."/>
            <person name="Bhonagiri V."/>
            <person name="Zhang X."/>
            <person name="Suruliraj S."/>
            <person name="Warren W."/>
            <person name="Mitreva M."/>
            <person name="Mardis E.R."/>
            <person name="Wilson R.K."/>
        </authorList>
    </citation>
    <scope>NUCLEOTIDE SEQUENCE [LARGE SCALE GENOMIC DNA]</scope>
    <source>
        <strain evidence="7 8">F0037</strain>
    </source>
</reference>
<dbReference type="PATRIC" id="fig|1127696.3.peg.506"/>
<dbReference type="InterPro" id="IPR037027">
    <property type="entry name" value="YqgF/RNaseH-like_dom_sf"/>
</dbReference>